<dbReference type="InterPro" id="IPR053346">
    <property type="entry name" value="Fra_a_1-associated"/>
</dbReference>
<feature type="compositionally biased region" description="Basic and acidic residues" evidence="1">
    <location>
        <begin position="168"/>
        <end position="187"/>
    </location>
</feature>
<name>A0AAN9E6X0_CROPI</name>
<dbReference type="EMBL" id="JAYWIO010000008">
    <property type="protein sequence ID" value="KAK7244765.1"/>
    <property type="molecule type" value="Genomic_DNA"/>
</dbReference>
<comment type="caution">
    <text evidence="2">The sequence shown here is derived from an EMBL/GenBank/DDBJ whole genome shotgun (WGS) entry which is preliminary data.</text>
</comment>
<gene>
    <name evidence="2" type="ORF">RIF29_39591</name>
</gene>
<protein>
    <recommendedName>
        <fullName evidence="4">Mal d 1-associated protein</fullName>
    </recommendedName>
</protein>
<reference evidence="2 3" key="1">
    <citation type="submission" date="2024-01" db="EMBL/GenBank/DDBJ databases">
        <title>The genomes of 5 underutilized Papilionoideae crops provide insights into root nodulation and disease resistanc.</title>
        <authorList>
            <person name="Yuan L."/>
        </authorList>
    </citation>
    <scope>NUCLEOTIDE SEQUENCE [LARGE SCALE GENOMIC DNA]</scope>
    <source>
        <strain evidence="2">ZHUSHIDOU_FW_LH</strain>
        <tissue evidence="2">Leaf</tissue>
    </source>
</reference>
<keyword evidence="3" id="KW-1185">Reference proteome</keyword>
<feature type="region of interest" description="Disordered" evidence="1">
    <location>
        <begin position="1"/>
        <end position="21"/>
    </location>
</feature>
<evidence type="ECO:0008006" key="4">
    <source>
        <dbReference type="Google" id="ProtNLM"/>
    </source>
</evidence>
<organism evidence="2 3">
    <name type="scientific">Crotalaria pallida</name>
    <name type="common">Smooth rattlebox</name>
    <name type="synonym">Crotalaria striata</name>
    <dbReference type="NCBI Taxonomy" id="3830"/>
    <lineage>
        <taxon>Eukaryota</taxon>
        <taxon>Viridiplantae</taxon>
        <taxon>Streptophyta</taxon>
        <taxon>Embryophyta</taxon>
        <taxon>Tracheophyta</taxon>
        <taxon>Spermatophyta</taxon>
        <taxon>Magnoliopsida</taxon>
        <taxon>eudicotyledons</taxon>
        <taxon>Gunneridae</taxon>
        <taxon>Pentapetalae</taxon>
        <taxon>rosids</taxon>
        <taxon>fabids</taxon>
        <taxon>Fabales</taxon>
        <taxon>Fabaceae</taxon>
        <taxon>Papilionoideae</taxon>
        <taxon>50 kb inversion clade</taxon>
        <taxon>genistoids sensu lato</taxon>
        <taxon>core genistoids</taxon>
        <taxon>Crotalarieae</taxon>
        <taxon>Crotalaria</taxon>
    </lineage>
</organism>
<dbReference type="AlphaFoldDB" id="A0AAN9E6X0"/>
<evidence type="ECO:0000313" key="2">
    <source>
        <dbReference type="EMBL" id="KAK7244765.1"/>
    </source>
</evidence>
<evidence type="ECO:0000256" key="1">
    <source>
        <dbReference type="SAM" id="MobiDB-lite"/>
    </source>
</evidence>
<dbReference type="Proteomes" id="UP001372338">
    <property type="component" value="Unassembled WGS sequence"/>
</dbReference>
<dbReference type="PANTHER" id="PTHR35722:SF1">
    <property type="entry name" value="MAL D 1-ASSOCIATED PROTEIN"/>
    <property type="match status" value="1"/>
</dbReference>
<feature type="compositionally biased region" description="Acidic residues" evidence="1">
    <location>
        <begin position="1"/>
        <end position="12"/>
    </location>
</feature>
<proteinExistence type="predicted"/>
<dbReference type="PANTHER" id="PTHR35722">
    <property type="entry name" value="MAL D 1-ASSOCIATED PROTEIN"/>
    <property type="match status" value="1"/>
</dbReference>
<accession>A0AAN9E6X0</accession>
<sequence length="198" mass="22266">MGWVWQEDEDEDDGKRNNAVSASEGCSTRKIVKSQCRTEEVEPGKFIRKCQKTEELLRDCVGRPVEVVQSNKEYTEEDVTDEVIKGGSILFGSSDRGAFDFPSSDRGVFDFPGLRSDIEVMERNLFGGLSRFFEVAEQMTNGFFDVFPKSPRIFDAESSSPPSTRRGIPIEEYRGQEANPKPEKESTDIDLAAMAKDI</sequence>
<feature type="region of interest" description="Disordered" evidence="1">
    <location>
        <begin position="154"/>
        <end position="189"/>
    </location>
</feature>
<evidence type="ECO:0000313" key="3">
    <source>
        <dbReference type="Proteomes" id="UP001372338"/>
    </source>
</evidence>